<dbReference type="InterPro" id="IPR050371">
    <property type="entry name" value="Fungal_virulence_M36"/>
</dbReference>
<keyword evidence="3 12" id="KW-0964">Secreted</keyword>
<dbReference type="AlphaFoldDB" id="A0A8H5FMW4"/>
<dbReference type="OrthoDB" id="2889299at2759"/>
<dbReference type="EMBL" id="JAACJK010000001">
    <property type="protein sequence ID" value="KAF5342298.1"/>
    <property type="molecule type" value="Genomic_DNA"/>
</dbReference>
<feature type="binding site" evidence="11">
    <location>
        <position position="346"/>
    </location>
    <ligand>
        <name>Zn(2+)</name>
        <dbReference type="ChEBI" id="CHEBI:29105"/>
        <note>catalytic</note>
    </ligand>
</feature>
<accession>A0A8H5FMW4</accession>
<dbReference type="SUPFAM" id="SSF55486">
    <property type="entry name" value="Metalloproteases ('zincins'), catalytic domain"/>
    <property type="match status" value="1"/>
</dbReference>
<reference evidence="13 14" key="1">
    <citation type="journal article" date="2020" name="ISME J.">
        <title>Uncovering the hidden diversity of litter-decomposition mechanisms in mushroom-forming fungi.</title>
        <authorList>
            <person name="Floudas D."/>
            <person name="Bentzer J."/>
            <person name="Ahren D."/>
            <person name="Johansson T."/>
            <person name="Persson P."/>
            <person name="Tunlid A."/>
        </authorList>
    </citation>
    <scope>NUCLEOTIDE SEQUENCE [LARGE SCALE GENOMIC DNA]</scope>
    <source>
        <strain evidence="13 14">CBS 175.51</strain>
    </source>
</reference>
<comment type="caution">
    <text evidence="13">The sequence shown here is derived from an EMBL/GenBank/DDBJ whole genome shotgun (WGS) entry which is preliminary data.</text>
</comment>
<keyword evidence="8 12" id="KW-0482">Metalloprotease</keyword>
<dbReference type="InterPro" id="IPR001842">
    <property type="entry name" value="Peptidase_M36"/>
</dbReference>
<feature type="binding site" evidence="11">
    <location>
        <position position="371"/>
    </location>
    <ligand>
        <name>Zn(2+)</name>
        <dbReference type="ChEBI" id="CHEBI:29105"/>
        <note>catalytic</note>
    </ligand>
</feature>
<comment type="similarity">
    <text evidence="2 12">Belongs to the peptidase M36 family.</text>
</comment>
<keyword evidence="6 12" id="KW-0378">Hydrolase</keyword>
<dbReference type="GO" id="GO:0006508">
    <property type="term" value="P:proteolysis"/>
    <property type="evidence" value="ECO:0007669"/>
    <property type="project" value="UniProtKB-KW"/>
</dbReference>
<evidence type="ECO:0000313" key="13">
    <source>
        <dbReference type="EMBL" id="KAF5342298.1"/>
    </source>
</evidence>
<comment type="subcellular location">
    <subcellularLocation>
        <location evidence="1 12">Secreted</location>
    </subcellularLocation>
</comment>
<evidence type="ECO:0000256" key="2">
    <source>
        <dbReference type="ARBA" id="ARBA00006006"/>
    </source>
</evidence>
<comment type="cofactor">
    <cofactor evidence="11">
        <name>Zn(2+)</name>
        <dbReference type="ChEBI" id="CHEBI:29105"/>
    </cofactor>
    <text evidence="11">Binds 1 zinc ion per subunit.</text>
</comment>
<keyword evidence="14" id="KW-1185">Reference proteome</keyword>
<proteinExistence type="inferred from homology"/>
<evidence type="ECO:0000313" key="14">
    <source>
        <dbReference type="Proteomes" id="UP000541558"/>
    </source>
</evidence>
<evidence type="ECO:0000256" key="5">
    <source>
        <dbReference type="ARBA" id="ARBA00022723"/>
    </source>
</evidence>
<dbReference type="GO" id="GO:0005615">
    <property type="term" value="C:extracellular space"/>
    <property type="evidence" value="ECO:0007669"/>
    <property type="project" value="InterPro"/>
</dbReference>
<evidence type="ECO:0000256" key="4">
    <source>
        <dbReference type="ARBA" id="ARBA00022670"/>
    </source>
</evidence>
<dbReference type="GO" id="GO:0004222">
    <property type="term" value="F:metalloendopeptidase activity"/>
    <property type="evidence" value="ECO:0007669"/>
    <property type="project" value="InterPro"/>
</dbReference>
<feature type="active site" evidence="10">
    <location>
        <position position="343"/>
    </location>
</feature>
<evidence type="ECO:0000256" key="1">
    <source>
        <dbReference type="ARBA" id="ARBA00004613"/>
    </source>
</evidence>
<evidence type="ECO:0000256" key="3">
    <source>
        <dbReference type="ARBA" id="ARBA00022525"/>
    </source>
</evidence>
<dbReference type="Gene3D" id="1.10.390.10">
    <property type="entry name" value="Neutral Protease Domain 2"/>
    <property type="match status" value="1"/>
</dbReference>
<organism evidence="13 14">
    <name type="scientific">Ephemerocybe angulata</name>
    <dbReference type="NCBI Taxonomy" id="980116"/>
    <lineage>
        <taxon>Eukaryota</taxon>
        <taxon>Fungi</taxon>
        <taxon>Dikarya</taxon>
        <taxon>Basidiomycota</taxon>
        <taxon>Agaricomycotina</taxon>
        <taxon>Agaricomycetes</taxon>
        <taxon>Agaricomycetidae</taxon>
        <taxon>Agaricales</taxon>
        <taxon>Agaricineae</taxon>
        <taxon>Psathyrellaceae</taxon>
        <taxon>Ephemerocybe</taxon>
    </lineage>
</organism>
<evidence type="ECO:0000256" key="7">
    <source>
        <dbReference type="ARBA" id="ARBA00022833"/>
    </source>
</evidence>
<evidence type="ECO:0000256" key="6">
    <source>
        <dbReference type="ARBA" id="ARBA00022801"/>
    </source>
</evidence>
<dbReference type="Pfam" id="PF02128">
    <property type="entry name" value="Peptidase_M36"/>
    <property type="match status" value="1"/>
</dbReference>
<keyword evidence="5 11" id="KW-0479">Metal-binding</keyword>
<dbReference type="PANTHER" id="PTHR33478">
    <property type="entry name" value="EXTRACELLULAR METALLOPROTEINASE MEP"/>
    <property type="match status" value="1"/>
</dbReference>
<name>A0A8H5FMW4_9AGAR</name>
<gene>
    <name evidence="13" type="ORF">D9611_001145</name>
</gene>
<evidence type="ECO:0000256" key="9">
    <source>
        <dbReference type="ARBA" id="ARBA00023145"/>
    </source>
</evidence>
<dbReference type="PRINTS" id="PR00999">
    <property type="entry name" value="FUNGALYSIN"/>
</dbReference>
<evidence type="ECO:0000256" key="10">
    <source>
        <dbReference type="PIRSR" id="PIRSR601842-1"/>
    </source>
</evidence>
<evidence type="ECO:0000256" key="11">
    <source>
        <dbReference type="PIRSR" id="PIRSR601842-2"/>
    </source>
</evidence>
<dbReference type="Gene3D" id="3.10.170.10">
    <property type="match status" value="1"/>
</dbReference>
<dbReference type="InterPro" id="IPR027268">
    <property type="entry name" value="Peptidase_M4/M1_CTD_sf"/>
</dbReference>
<dbReference type="PANTHER" id="PTHR33478:SF1">
    <property type="entry name" value="EXTRACELLULAR METALLOPROTEINASE MEP"/>
    <property type="match status" value="1"/>
</dbReference>
<protein>
    <recommendedName>
        <fullName evidence="12">Extracellular metalloproteinase</fullName>
        <ecNumber evidence="12">3.4.24.-</ecNumber>
    </recommendedName>
    <alternativeName>
        <fullName evidence="12">Fungalysin</fullName>
    </alternativeName>
</protein>
<keyword evidence="9 12" id="KW-0865">Zymogen</keyword>
<keyword evidence="7 11" id="KW-0862">Zinc</keyword>
<evidence type="ECO:0000256" key="12">
    <source>
        <dbReference type="RuleBase" id="RU364017"/>
    </source>
</evidence>
<dbReference type="Proteomes" id="UP000541558">
    <property type="component" value="Unassembled WGS sequence"/>
</dbReference>
<evidence type="ECO:0000256" key="8">
    <source>
        <dbReference type="ARBA" id="ARBA00023049"/>
    </source>
</evidence>
<dbReference type="EC" id="3.4.24.-" evidence="12"/>
<keyword evidence="4 12" id="KW-0645">Protease</keyword>
<feature type="binding site" evidence="11">
    <location>
        <position position="342"/>
    </location>
    <ligand>
        <name>Zn(2+)</name>
        <dbReference type="ChEBI" id="CHEBI:29105"/>
        <note>catalytic</note>
    </ligand>
</feature>
<sequence>MVGESLESRARFFLEAKANLTRSCIEYHSGFALDGIEHAYLHQVHNGIPFVNAVANVAFKEFDDSVLSYGSSFVNPHKIAPSKPAFDVKSAIEIAEKMLDGDYNQRFRLAYLARPDNSAILVYAIHIRNEEANTFYEAFVDAHTGELASLTNFVAGMAYRVVPIQRASFAEGQEMIVNPEDLTASPYGWHENRTMMSAGTAGNNIVTHVGTSLLDGTSASFMDDEWKALIFDYPYSASAAATTDENLDAARVNAFYVGNIVHDLAWKYGFRPLTFNFQADTITDQWARGDDPINIRVQTTPGSNDATCTVPPDGTPSVCKLYVWNKSSPTRDVSLANDVLVHELGHGISGRLTGGGTAACLQTLEARGLGEGWSDALAEWTEQKSAVITDYVIGAWINNNPAGLRTYPYSTSAVTNPLRYSSVAGQTTHYPIGEVWANILHNVYAALVAMHGWSASAFTDPDTTHGNVVFLRLFFDGLSIQPCNPTFTAARDAWIQADLNRYGGSHKCLLWTAFASRGLGVNAGPGYIDDSTVPAGC</sequence>
<dbReference type="GO" id="GO:0008270">
    <property type="term" value="F:zinc ion binding"/>
    <property type="evidence" value="ECO:0007669"/>
    <property type="project" value="InterPro"/>
</dbReference>
<dbReference type="CDD" id="cd09596">
    <property type="entry name" value="M36"/>
    <property type="match status" value="1"/>
</dbReference>